<feature type="coiled-coil region" evidence="4">
    <location>
        <begin position="366"/>
        <end position="393"/>
    </location>
</feature>
<dbReference type="EMBL" id="JAAXYH010000003">
    <property type="protein sequence ID" value="NMH64804.1"/>
    <property type="molecule type" value="Genomic_DNA"/>
</dbReference>
<protein>
    <recommendedName>
        <fullName evidence="2">diguanylate cyclase</fullName>
        <ecNumber evidence="2">2.7.7.65</ecNumber>
    </recommendedName>
</protein>
<keyword evidence="5" id="KW-0812">Transmembrane</keyword>
<dbReference type="RefSeq" id="WP_169563490.1">
    <property type="nucleotide sequence ID" value="NZ_JAAXYH010000003.1"/>
</dbReference>
<dbReference type="Gene3D" id="3.30.70.270">
    <property type="match status" value="1"/>
</dbReference>
<evidence type="ECO:0000256" key="1">
    <source>
        <dbReference type="ARBA" id="ARBA00001946"/>
    </source>
</evidence>
<sequence>MKGVVAGLCLLLLLPFAYGKVNLSEGNRLLPLASLYSPLNVGNAHALSLYLDSQATEAQFHSGPWQSLTITNTQQKTGLWYLTQADARQVSPLLVRSGDKLTPLAGKTFIWPMATHVYLLTLGPNETKQLLVQHDNSPTQLWSAAWWQDWQDTASACGYLLIGALSGLCLMHLALCLLQGGRCGDLLLLQALNITFLINNIWVADKHLSFFINLPLPLLAFSLVLLFNQAEPHLAKTMSERALLSVRLFLCACLALAITSLFFVNSTWYDAMLFILLFSIVSLTGLLLHGMKQHFQPHYLPLIGICLCLASMTVTQYQLTLVTERLYLYLPLLALNLLALTLTMLNSAPQRQARLSRDNMSPAEALSNNRLRYETLVQQLAELQINYKLLLEKNAIDFLTGLKNRQFFNEKYHRELTQSMREQQALSLIIIDIDFFKKVNDKYGHQTGDEVLQAVAKRFYAVLKRPADSICRYGGEEFAVLLPNTELQGAAHVAELIRKSVKSKPILTNQGEIHVTVSQGIASMVHSAETPTDKLLNSADKALYQAKNLGRDRIELAPTKPYIVTAGRQS</sequence>
<evidence type="ECO:0000313" key="7">
    <source>
        <dbReference type="EMBL" id="NMH64804.1"/>
    </source>
</evidence>
<dbReference type="InterPro" id="IPR050469">
    <property type="entry name" value="Diguanylate_Cyclase"/>
</dbReference>
<dbReference type="InterPro" id="IPR000160">
    <property type="entry name" value="GGDEF_dom"/>
</dbReference>
<comment type="cofactor">
    <cofactor evidence="1">
        <name>Mg(2+)</name>
        <dbReference type="ChEBI" id="CHEBI:18420"/>
    </cofactor>
</comment>
<feature type="transmembrane region" description="Helical" evidence="5">
    <location>
        <begin position="268"/>
        <end position="288"/>
    </location>
</feature>
<dbReference type="CDD" id="cd01949">
    <property type="entry name" value="GGDEF"/>
    <property type="match status" value="1"/>
</dbReference>
<dbReference type="FunFam" id="3.30.70.270:FF:000001">
    <property type="entry name" value="Diguanylate cyclase domain protein"/>
    <property type="match status" value="1"/>
</dbReference>
<dbReference type="GO" id="GO:1902201">
    <property type="term" value="P:negative regulation of bacterial-type flagellum-dependent cell motility"/>
    <property type="evidence" value="ECO:0007669"/>
    <property type="project" value="TreeGrafter"/>
</dbReference>
<evidence type="ECO:0000256" key="5">
    <source>
        <dbReference type="SAM" id="Phobius"/>
    </source>
</evidence>
<gene>
    <name evidence="7" type="ORF">HC757_06430</name>
</gene>
<evidence type="ECO:0000259" key="6">
    <source>
        <dbReference type="PROSITE" id="PS50887"/>
    </source>
</evidence>
<name>A0A972FT93_9GAMM</name>
<dbReference type="SUPFAM" id="SSF55073">
    <property type="entry name" value="Nucleotide cyclase"/>
    <property type="match status" value="1"/>
</dbReference>
<evidence type="ECO:0000256" key="4">
    <source>
        <dbReference type="SAM" id="Coils"/>
    </source>
</evidence>
<dbReference type="NCBIfam" id="TIGR00254">
    <property type="entry name" value="GGDEF"/>
    <property type="match status" value="1"/>
</dbReference>
<dbReference type="GO" id="GO:0052621">
    <property type="term" value="F:diguanylate cyclase activity"/>
    <property type="evidence" value="ECO:0007669"/>
    <property type="project" value="UniProtKB-EC"/>
</dbReference>
<accession>A0A972FT93</accession>
<evidence type="ECO:0000256" key="2">
    <source>
        <dbReference type="ARBA" id="ARBA00012528"/>
    </source>
</evidence>
<dbReference type="EC" id="2.7.7.65" evidence="2"/>
<dbReference type="InterPro" id="IPR029787">
    <property type="entry name" value="Nucleotide_cyclase"/>
</dbReference>
<dbReference type="GO" id="GO:0043709">
    <property type="term" value="P:cell adhesion involved in single-species biofilm formation"/>
    <property type="evidence" value="ECO:0007669"/>
    <property type="project" value="TreeGrafter"/>
</dbReference>
<keyword evidence="8" id="KW-1185">Reference proteome</keyword>
<reference evidence="7" key="1">
    <citation type="submission" date="2020-04" db="EMBL/GenBank/DDBJ databases">
        <title>Description of Shewanella salipaludis sp. nov., isolated from a salt marsh.</title>
        <authorList>
            <person name="Park S."/>
            <person name="Yoon J.-H."/>
        </authorList>
    </citation>
    <scope>NUCLEOTIDE SEQUENCE</scope>
    <source>
        <strain evidence="7">SHSM-M6</strain>
    </source>
</reference>
<proteinExistence type="predicted"/>
<feature type="transmembrane region" description="Helical" evidence="5">
    <location>
        <begin position="210"/>
        <end position="230"/>
    </location>
</feature>
<comment type="caution">
    <text evidence="7">The sequence shown here is derived from an EMBL/GenBank/DDBJ whole genome shotgun (WGS) entry which is preliminary data.</text>
</comment>
<dbReference type="AlphaFoldDB" id="A0A972FT93"/>
<dbReference type="Proteomes" id="UP000737113">
    <property type="component" value="Unassembled WGS sequence"/>
</dbReference>
<feature type="transmembrane region" description="Helical" evidence="5">
    <location>
        <begin position="300"/>
        <end position="320"/>
    </location>
</feature>
<dbReference type="PANTHER" id="PTHR45138:SF9">
    <property type="entry name" value="DIGUANYLATE CYCLASE DGCM-RELATED"/>
    <property type="match status" value="1"/>
</dbReference>
<dbReference type="GO" id="GO:0005886">
    <property type="term" value="C:plasma membrane"/>
    <property type="evidence" value="ECO:0007669"/>
    <property type="project" value="TreeGrafter"/>
</dbReference>
<keyword evidence="5" id="KW-1133">Transmembrane helix</keyword>
<organism evidence="7 8">
    <name type="scientific">Shewanella salipaludis</name>
    <dbReference type="NCBI Taxonomy" id="2723052"/>
    <lineage>
        <taxon>Bacteria</taxon>
        <taxon>Pseudomonadati</taxon>
        <taxon>Pseudomonadota</taxon>
        <taxon>Gammaproteobacteria</taxon>
        <taxon>Alteromonadales</taxon>
        <taxon>Shewanellaceae</taxon>
        <taxon>Shewanella</taxon>
    </lineage>
</organism>
<feature type="transmembrane region" description="Helical" evidence="5">
    <location>
        <begin position="158"/>
        <end position="178"/>
    </location>
</feature>
<evidence type="ECO:0000313" key="8">
    <source>
        <dbReference type="Proteomes" id="UP000737113"/>
    </source>
</evidence>
<dbReference type="PROSITE" id="PS50887">
    <property type="entry name" value="GGDEF"/>
    <property type="match status" value="1"/>
</dbReference>
<feature type="transmembrane region" description="Helical" evidence="5">
    <location>
        <begin position="242"/>
        <end position="262"/>
    </location>
</feature>
<comment type="catalytic activity">
    <reaction evidence="3">
        <text>2 GTP = 3',3'-c-di-GMP + 2 diphosphate</text>
        <dbReference type="Rhea" id="RHEA:24898"/>
        <dbReference type="ChEBI" id="CHEBI:33019"/>
        <dbReference type="ChEBI" id="CHEBI:37565"/>
        <dbReference type="ChEBI" id="CHEBI:58805"/>
        <dbReference type="EC" id="2.7.7.65"/>
    </reaction>
</comment>
<dbReference type="Pfam" id="PF00990">
    <property type="entry name" value="GGDEF"/>
    <property type="match status" value="1"/>
</dbReference>
<feature type="transmembrane region" description="Helical" evidence="5">
    <location>
        <begin position="326"/>
        <end position="345"/>
    </location>
</feature>
<dbReference type="InterPro" id="IPR043128">
    <property type="entry name" value="Rev_trsase/Diguanyl_cyclase"/>
</dbReference>
<feature type="transmembrane region" description="Helical" evidence="5">
    <location>
        <begin position="185"/>
        <end position="204"/>
    </location>
</feature>
<dbReference type="PANTHER" id="PTHR45138">
    <property type="entry name" value="REGULATORY COMPONENTS OF SENSORY TRANSDUCTION SYSTEM"/>
    <property type="match status" value="1"/>
</dbReference>
<feature type="domain" description="GGDEF" evidence="6">
    <location>
        <begin position="424"/>
        <end position="559"/>
    </location>
</feature>
<evidence type="ECO:0000256" key="3">
    <source>
        <dbReference type="ARBA" id="ARBA00034247"/>
    </source>
</evidence>
<dbReference type="SMART" id="SM00267">
    <property type="entry name" value="GGDEF"/>
    <property type="match status" value="1"/>
</dbReference>
<keyword evidence="5" id="KW-0472">Membrane</keyword>
<keyword evidence="4" id="KW-0175">Coiled coil</keyword>